<dbReference type="Gene3D" id="3.10.100.10">
    <property type="entry name" value="Mannose-Binding Protein A, subunit A"/>
    <property type="match status" value="1"/>
</dbReference>
<keyword evidence="3" id="KW-1185">Reference proteome</keyword>
<evidence type="ECO:0000313" key="2">
    <source>
        <dbReference type="Ensembl" id="ENSTMTP00000017427.1"/>
    </source>
</evidence>
<evidence type="ECO:0000313" key="3">
    <source>
        <dbReference type="Proteomes" id="UP000472274"/>
    </source>
</evidence>
<dbReference type="InterPro" id="IPR001304">
    <property type="entry name" value="C-type_lectin-like"/>
</dbReference>
<protein>
    <recommendedName>
        <fullName evidence="1">C-type lectin domain-containing protein</fullName>
    </recommendedName>
</protein>
<dbReference type="PROSITE" id="PS50041">
    <property type="entry name" value="C_TYPE_LECTIN_2"/>
    <property type="match status" value="1"/>
</dbReference>
<feature type="domain" description="C-type lectin" evidence="1">
    <location>
        <begin position="14"/>
        <end position="81"/>
    </location>
</feature>
<dbReference type="Proteomes" id="UP000472274">
    <property type="component" value="Unplaced"/>
</dbReference>
<reference evidence="2" key="1">
    <citation type="submission" date="2025-08" db="UniProtKB">
        <authorList>
            <consortium name="Ensembl"/>
        </authorList>
    </citation>
    <scope>IDENTIFICATION</scope>
</reference>
<evidence type="ECO:0000259" key="1">
    <source>
        <dbReference type="PROSITE" id="PS50041"/>
    </source>
</evidence>
<dbReference type="PANTHER" id="PTHR22803">
    <property type="entry name" value="MANNOSE, PHOSPHOLIPASE, LECTIN RECEPTOR RELATED"/>
    <property type="match status" value="1"/>
</dbReference>
<dbReference type="FunCoup" id="A0A674JC20">
    <property type="interactions" value="4"/>
</dbReference>
<dbReference type="InterPro" id="IPR016187">
    <property type="entry name" value="CTDL_fold"/>
</dbReference>
<sequence length="141" mass="15938">GERTAACPTGWLHFQGDCYGYFPQEATWRRAEARCQSFGSGAHLAAIHSEEEHNAVAGFIARSQRHDDDDDDGDDVWIGLHIPVRVRAWCLPWQSLPCISVDCFLAVRLVSRTSIPMKLLEQIIKPSICKHLGYVYRALRT</sequence>
<proteinExistence type="predicted"/>
<name>A0A674JC20_9SAUR</name>
<dbReference type="GeneTree" id="ENSGT01030000234937"/>
<dbReference type="AlphaFoldDB" id="A0A674JC20"/>
<dbReference type="Ensembl" id="ENSTMTT00000018042.1">
    <property type="protein sequence ID" value="ENSTMTP00000017427.1"/>
    <property type="gene ID" value="ENSTMTG00000012803.1"/>
</dbReference>
<dbReference type="InterPro" id="IPR050111">
    <property type="entry name" value="C-type_lectin/snaclec_domain"/>
</dbReference>
<reference evidence="2" key="2">
    <citation type="submission" date="2025-09" db="UniProtKB">
        <authorList>
            <consortium name="Ensembl"/>
        </authorList>
    </citation>
    <scope>IDENTIFICATION</scope>
</reference>
<dbReference type="InParanoid" id="A0A674JC20"/>
<organism evidence="2 3">
    <name type="scientific">Terrapene triunguis</name>
    <name type="common">Three-toed box turtle</name>
    <dbReference type="NCBI Taxonomy" id="2587831"/>
    <lineage>
        <taxon>Eukaryota</taxon>
        <taxon>Metazoa</taxon>
        <taxon>Chordata</taxon>
        <taxon>Craniata</taxon>
        <taxon>Vertebrata</taxon>
        <taxon>Euteleostomi</taxon>
        <taxon>Archelosauria</taxon>
        <taxon>Testudinata</taxon>
        <taxon>Testudines</taxon>
        <taxon>Cryptodira</taxon>
        <taxon>Durocryptodira</taxon>
        <taxon>Testudinoidea</taxon>
        <taxon>Emydidae</taxon>
        <taxon>Terrapene</taxon>
    </lineage>
</organism>
<dbReference type="Pfam" id="PF00059">
    <property type="entry name" value="Lectin_C"/>
    <property type="match status" value="1"/>
</dbReference>
<dbReference type="InterPro" id="IPR016186">
    <property type="entry name" value="C-type_lectin-like/link_sf"/>
</dbReference>
<accession>A0A674JC20</accession>
<dbReference type="SUPFAM" id="SSF56436">
    <property type="entry name" value="C-type lectin-like"/>
    <property type="match status" value="1"/>
</dbReference>
<dbReference type="SMART" id="SM00034">
    <property type="entry name" value="CLECT"/>
    <property type="match status" value="1"/>
</dbReference>